<sequence length="857" mass="92113">MASSRAAGGNAADDDQNLNSSMAGTPTGSAVRRRWHVPKESDLTTSSPTSLSAASALQRGSRATPGQADLEHGGPSSPYQRTGTTTRELFPTAGDGDGDAGDRAPSPPADKAAAEENVSEAYLFASEVKRFSAQSVARGARQIRKKFNQIFVENPAFDHDSDSEEDVAVGGGKGGKKGGRRGAIALFWVQTVLPCVGWLRTYSPRSFLAADVIAGLSVAMMVVPQSISYAALAGLPSEYGLYTALLPVFIYAIFGSSRQLAVGPVAIVSLLMKEGLHKAIPESLDITDPNNPSGDAQVLAQARYNLMAVQITFVVGLIESAMGLLRLGFLTNFLSHSVILGFTHGSAIIIGLSQLKHVIGIKAPNAKGTLQDMIKAYVDAGDTFDWKVLVMGLGFLAILVAMKEVGKRSRKGSPLKWLRTVGPLTVSVLGIAVCYGARLDKYGIPLVGEFTGGFPQVTYGELFPLPSQVSFITTSFSCAIVGLLESVSIAKRLAAKNKYHLYANQELRALGFSNLVGAGFSAYPATGSFSRSAVSNDTGCKTQLGGCVTAVAVLITCLFITKPFYYMPMSGLGAIVISGVLGLLDFEEALYLFRMNKVDFLVWMASFFGTLFLGAEMGLAIAIGLALLFVIYESAFPQIVELGRLQGTTVYRSLKQYPNAKRLPSVVVLRVGAPIYFANCSYVRETFERFVEKHERRGEKVRVLVMEMSPVSHVDATAMHVLKEMMEDFTEQRGLKFMIANPNPQVMRSLQHDEKVWAMLNPSGGTSAAGNLDPLPEDDAVAFVDSAGGSAKQVYYGHHDSNLFVRVHDAMKEIVWYMRERASEEPGIALGSFEEGSITFFEDLRGSAAAVGMEDKC</sequence>
<dbReference type="NCBIfam" id="TIGR00815">
    <property type="entry name" value="sulP"/>
    <property type="match status" value="1"/>
</dbReference>
<feature type="transmembrane region" description="Helical" evidence="6">
    <location>
        <begin position="571"/>
        <end position="593"/>
    </location>
</feature>
<dbReference type="InterPro" id="IPR001902">
    <property type="entry name" value="SLC26A/SulP_fam"/>
</dbReference>
<feature type="transmembrane region" description="Helical" evidence="6">
    <location>
        <begin position="304"/>
        <end position="325"/>
    </location>
</feature>
<gene>
    <name evidence="8" type="ORF">CROS1456_LOCUS6238</name>
    <name evidence="9" type="ORF">HKI87_12g69260</name>
</gene>
<dbReference type="EMBL" id="HBHZ01008051">
    <property type="protein sequence ID" value="CAE0193148.1"/>
    <property type="molecule type" value="Transcribed_RNA"/>
</dbReference>
<proteinExistence type="predicted"/>
<feature type="transmembrane region" description="Helical" evidence="6">
    <location>
        <begin position="239"/>
        <end position="256"/>
    </location>
</feature>
<feature type="transmembrane region" description="Helical" evidence="6">
    <location>
        <begin position="469"/>
        <end position="490"/>
    </location>
</feature>
<dbReference type="EMBL" id="CP151512">
    <property type="protein sequence ID" value="WZN65368.1"/>
    <property type="molecule type" value="Genomic_DNA"/>
</dbReference>
<keyword evidence="2 6" id="KW-0812">Transmembrane</keyword>
<dbReference type="InterPro" id="IPR036513">
    <property type="entry name" value="STAS_dom_sf"/>
</dbReference>
<evidence type="ECO:0000256" key="3">
    <source>
        <dbReference type="ARBA" id="ARBA00022989"/>
    </source>
</evidence>
<dbReference type="PROSITE" id="PS50801">
    <property type="entry name" value="STAS"/>
    <property type="match status" value="1"/>
</dbReference>
<evidence type="ECO:0000256" key="1">
    <source>
        <dbReference type="ARBA" id="ARBA00004141"/>
    </source>
</evidence>
<dbReference type="GO" id="GO:0055085">
    <property type="term" value="P:transmembrane transport"/>
    <property type="evidence" value="ECO:0007669"/>
    <property type="project" value="InterPro"/>
</dbReference>
<feature type="transmembrane region" description="Helical" evidence="6">
    <location>
        <begin position="544"/>
        <end position="565"/>
    </location>
</feature>
<evidence type="ECO:0000313" key="8">
    <source>
        <dbReference type="EMBL" id="CAE0193148.1"/>
    </source>
</evidence>
<evidence type="ECO:0000256" key="6">
    <source>
        <dbReference type="SAM" id="Phobius"/>
    </source>
</evidence>
<feature type="compositionally biased region" description="Low complexity" evidence="5">
    <location>
        <begin position="1"/>
        <end position="11"/>
    </location>
</feature>
<protein>
    <submittedName>
        <fullName evidence="9">Sulfate permease</fullName>
    </submittedName>
</protein>
<feature type="compositionally biased region" description="Polar residues" evidence="5">
    <location>
        <begin position="77"/>
        <end position="87"/>
    </location>
</feature>
<dbReference type="Gene3D" id="3.30.750.24">
    <property type="entry name" value="STAS domain"/>
    <property type="match status" value="1"/>
</dbReference>
<keyword evidence="3 6" id="KW-1133">Transmembrane helix</keyword>
<dbReference type="AlphaFoldDB" id="A0A7S3CDD7"/>
<evidence type="ECO:0000313" key="10">
    <source>
        <dbReference type="Proteomes" id="UP001472866"/>
    </source>
</evidence>
<dbReference type="SUPFAM" id="SSF52091">
    <property type="entry name" value="SpoIIaa-like"/>
    <property type="match status" value="1"/>
</dbReference>
<feature type="transmembrane region" description="Helical" evidence="6">
    <location>
        <begin position="183"/>
        <end position="201"/>
    </location>
</feature>
<feature type="transmembrane region" description="Helical" evidence="6">
    <location>
        <begin position="337"/>
        <end position="355"/>
    </location>
</feature>
<dbReference type="CDD" id="cd07042">
    <property type="entry name" value="STAS_SulP_like_sulfate_transporter"/>
    <property type="match status" value="1"/>
</dbReference>
<feature type="compositionally biased region" description="Low complexity" evidence="5">
    <location>
        <begin position="43"/>
        <end position="57"/>
    </location>
</feature>
<dbReference type="InterPro" id="IPR011547">
    <property type="entry name" value="SLC26A/SulP_dom"/>
</dbReference>
<organism evidence="8">
    <name type="scientific">Chloropicon roscoffensis</name>
    <dbReference type="NCBI Taxonomy" id="1461544"/>
    <lineage>
        <taxon>Eukaryota</taxon>
        <taxon>Viridiplantae</taxon>
        <taxon>Chlorophyta</taxon>
        <taxon>Chloropicophyceae</taxon>
        <taxon>Chloropicales</taxon>
        <taxon>Chloropicaceae</taxon>
        <taxon>Chloropicon</taxon>
    </lineage>
</organism>
<feature type="transmembrane region" description="Helical" evidence="6">
    <location>
        <begin position="600"/>
        <end position="632"/>
    </location>
</feature>
<evidence type="ECO:0000256" key="2">
    <source>
        <dbReference type="ARBA" id="ARBA00022692"/>
    </source>
</evidence>
<evidence type="ECO:0000313" key="9">
    <source>
        <dbReference type="EMBL" id="WZN65368.1"/>
    </source>
</evidence>
<evidence type="ECO:0000256" key="5">
    <source>
        <dbReference type="SAM" id="MobiDB-lite"/>
    </source>
</evidence>
<comment type="subcellular location">
    <subcellularLocation>
        <location evidence="1">Membrane</location>
        <topology evidence="1">Multi-pass membrane protein</topology>
    </subcellularLocation>
</comment>
<dbReference type="Pfam" id="PF01740">
    <property type="entry name" value="STAS"/>
    <property type="match status" value="1"/>
</dbReference>
<reference evidence="8" key="1">
    <citation type="submission" date="2021-01" db="EMBL/GenBank/DDBJ databases">
        <authorList>
            <person name="Corre E."/>
            <person name="Pelletier E."/>
            <person name="Niang G."/>
            <person name="Scheremetjew M."/>
            <person name="Finn R."/>
            <person name="Kale V."/>
            <person name="Holt S."/>
            <person name="Cochrane G."/>
            <person name="Meng A."/>
            <person name="Brown T."/>
            <person name="Cohen L."/>
        </authorList>
    </citation>
    <scope>NUCLEOTIDE SEQUENCE</scope>
    <source>
        <strain evidence="8">RCC1871</strain>
    </source>
</reference>
<dbReference type="Proteomes" id="UP001472866">
    <property type="component" value="Chromosome 12"/>
</dbReference>
<dbReference type="GO" id="GO:0016020">
    <property type="term" value="C:membrane"/>
    <property type="evidence" value="ECO:0007669"/>
    <property type="project" value="UniProtKB-SubCell"/>
</dbReference>
<reference evidence="9 10" key="2">
    <citation type="submission" date="2024-03" db="EMBL/GenBank/DDBJ databases">
        <title>Complete genome sequence of the green alga Chloropicon roscoffensis RCC1871.</title>
        <authorList>
            <person name="Lemieux C."/>
            <person name="Pombert J.-F."/>
            <person name="Otis C."/>
            <person name="Turmel M."/>
        </authorList>
    </citation>
    <scope>NUCLEOTIDE SEQUENCE [LARGE SCALE GENOMIC DNA]</scope>
    <source>
        <strain evidence="9 10">RCC1871</strain>
    </source>
</reference>
<feature type="region of interest" description="Disordered" evidence="5">
    <location>
        <begin position="1"/>
        <end position="115"/>
    </location>
</feature>
<evidence type="ECO:0000259" key="7">
    <source>
        <dbReference type="PROSITE" id="PS50801"/>
    </source>
</evidence>
<feature type="transmembrane region" description="Helical" evidence="6">
    <location>
        <begin position="386"/>
        <end position="405"/>
    </location>
</feature>
<dbReference type="InterPro" id="IPR002645">
    <property type="entry name" value="STAS_dom"/>
</dbReference>
<keyword evidence="4 6" id="KW-0472">Membrane</keyword>
<feature type="transmembrane region" description="Helical" evidence="6">
    <location>
        <begin position="417"/>
        <end position="438"/>
    </location>
</feature>
<keyword evidence="10" id="KW-1185">Reference proteome</keyword>
<dbReference type="PANTHER" id="PTHR11814">
    <property type="entry name" value="SULFATE TRANSPORTER"/>
    <property type="match status" value="1"/>
</dbReference>
<name>A0A7S3CDD7_9CHLO</name>
<dbReference type="Pfam" id="PF00916">
    <property type="entry name" value="Sulfate_transp"/>
    <property type="match status" value="1"/>
</dbReference>
<feature type="domain" description="STAS" evidence="7">
    <location>
        <begin position="656"/>
        <end position="751"/>
    </location>
</feature>
<accession>A0A7S3CDD7</accession>
<feature type="transmembrane region" description="Helical" evidence="6">
    <location>
        <begin position="207"/>
        <end position="232"/>
    </location>
</feature>
<feature type="compositionally biased region" description="Polar residues" evidence="5">
    <location>
        <begin position="17"/>
        <end position="28"/>
    </location>
</feature>
<evidence type="ECO:0000256" key="4">
    <source>
        <dbReference type="ARBA" id="ARBA00023136"/>
    </source>
</evidence>